<sequence length="372" mass="43362">MKTAQTSSCVISKVQGISPYRAKSQVFNLNTRYPYFTKEQGDYFDYPMNHEDLKQESNHTTNGNSSNQLFRGPCPGEPDNKLEKLQKWVEAKFKDELTNDSIFFNEWEFDHAVKDFCVNPKPQSVEPPQPAKAKPTPCAFSRDDLKEEVKLKIEQEDFYHSNISVENYKGSEKVISSEAPITENVMPHKSNWKRPDLVEKRVLRALCDIAKDFFNDITKAAKANTNDKKLNLWDQLIQRCFPTLHKTAQLKILGQICVSCMGWKFTEKVNSLKNFNTSQKRQLIKFGKVFRTQRNSSKVKERKILLNHPIIRIGKLLYESSRMYQTGFWKHINDHKKTEIDDDMSFKDLHSKVVARVNHLECHRDLFSFNLS</sequence>
<evidence type="ECO:0000313" key="3">
    <source>
        <dbReference type="Proteomes" id="UP001295684"/>
    </source>
</evidence>
<proteinExistence type="predicted"/>
<dbReference type="AlphaFoldDB" id="A0AAD1U792"/>
<comment type="caution">
    <text evidence="2">The sequence shown here is derived from an EMBL/GenBank/DDBJ whole genome shotgun (WGS) entry which is preliminary data.</text>
</comment>
<reference evidence="2" key="1">
    <citation type="submission" date="2023-07" db="EMBL/GenBank/DDBJ databases">
        <authorList>
            <consortium name="AG Swart"/>
            <person name="Singh M."/>
            <person name="Singh A."/>
            <person name="Seah K."/>
            <person name="Emmerich C."/>
        </authorList>
    </citation>
    <scope>NUCLEOTIDE SEQUENCE</scope>
    <source>
        <strain evidence="2">DP1</strain>
    </source>
</reference>
<name>A0AAD1U792_EUPCR</name>
<evidence type="ECO:0000256" key="1">
    <source>
        <dbReference type="SAM" id="MobiDB-lite"/>
    </source>
</evidence>
<dbReference type="Proteomes" id="UP001295684">
    <property type="component" value="Unassembled WGS sequence"/>
</dbReference>
<feature type="region of interest" description="Disordered" evidence="1">
    <location>
        <begin position="54"/>
        <end position="76"/>
    </location>
</feature>
<feature type="compositionally biased region" description="Polar residues" evidence="1">
    <location>
        <begin position="58"/>
        <end position="69"/>
    </location>
</feature>
<accession>A0AAD1U792</accession>
<evidence type="ECO:0000313" key="2">
    <source>
        <dbReference type="EMBL" id="CAI2363273.1"/>
    </source>
</evidence>
<dbReference type="EMBL" id="CAMPGE010004427">
    <property type="protein sequence ID" value="CAI2363273.1"/>
    <property type="molecule type" value="Genomic_DNA"/>
</dbReference>
<gene>
    <name evidence="2" type="ORF">ECRASSUSDP1_LOCUS4603</name>
</gene>
<keyword evidence="3" id="KW-1185">Reference proteome</keyword>
<protein>
    <submittedName>
        <fullName evidence="2">Uncharacterized protein</fullName>
    </submittedName>
</protein>
<organism evidence="2 3">
    <name type="scientific">Euplotes crassus</name>
    <dbReference type="NCBI Taxonomy" id="5936"/>
    <lineage>
        <taxon>Eukaryota</taxon>
        <taxon>Sar</taxon>
        <taxon>Alveolata</taxon>
        <taxon>Ciliophora</taxon>
        <taxon>Intramacronucleata</taxon>
        <taxon>Spirotrichea</taxon>
        <taxon>Hypotrichia</taxon>
        <taxon>Euplotida</taxon>
        <taxon>Euplotidae</taxon>
        <taxon>Moneuplotes</taxon>
    </lineage>
</organism>